<dbReference type="HOGENOM" id="CLU_1956595_0_0_7"/>
<dbReference type="eggNOG" id="COG2203">
    <property type="taxonomic scope" value="Bacteria"/>
</dbReference>
<protein>
    <submittedName>
        <fullName evidence="2">PAS sensor protein</fullName>
    </submittedName>
</protein>
<dbReference type="InterPro" id="IPR035965">
    <property type="entry name" value="PAS-like_dom_sf"/>
</dbReference>
<dbReference type="AlphaFoldDB" id="F2LUD7"/>
<name>F2LUD7_HIPMA</name>
<dbReference type="NCBIfam" id="TIGR00229">
    <property type="entry name" value="sensory_box"/>
    <property type="match status" value="1"/>
</dbReference>
<keyword evidence="3" id="KW-1185">Reference proteome</keyword>
<dbReference type="KEGG" id="hmr:Hipma_0491"/>
<dbReference type="InParanoid" id="F2LUD7"/>
<reference evidence="3" key="2">
    <citation type="submission" date="2011-03" db="EMBL/GenBank/DDBJ databases">
        <title>The complete genome of Hippea maritima DSM 10411.</title>
        <authorList>
            <consortium name="US DOE Joint Genome Institute (JGI-PGF)"/>
            <person name="Lucas S."/>
            <person name="Copeland A."/>
            <person name="Lapidus A."/>
            <person name="Bruce D."/>
            <person name="Goodwin L."/>
            <person name="Pitluck S."/>
            <person name="Peters L."/>
            <person name="Kyrpides N."/>
            <person name="Mavromatis K."/>
            <person name="Pagani I."/>
            <person name="Ivanova N."/>
            <person name="Mikhailova N."/>
            <person name="Lu M."/>
            <person name="Detter J.C."/>
            <person name="Tapia R."/>
            <person name="Han C."/>
            <person name="Land M."/>
            <person name="Hauser L."/>
            <person name="Markowitz V."/>
            <person name="Cheng J.-F."/>
            <person name="Hugenholtz P."/>
            <person name="Woyke T."/>
            <person name="Wu D."/>
            <person name="Spring S."/>
            <person name="Schroeder M."/>
            <person name="Brambilla E."/>
            <person name="Klenk H.-P."/>
            <person name="Eisen J.A."/>
        </authorList>
    </citation>
    <scope>NUCLEOTIDE SEQUENCE [LARGE SCALE GENOMIC DNA]</scope>
    <source>
        <strain evidence="3">ATCC 700847 / DSM 10411 / MH2</strain>
    </source>
</reference>
<gene>
    <name evidence="2" type="ordered locus">Hipma_0491</name>
</gene>
<accession>F2LUD7</accession>
<evidence type="ECO:0000313" key="3">
    <source>
        <dbReference type="Proteomes" id="UP000008139"/>
    </source>
</evidence>
<reference evidence="2 3" key="1">
    <citation type="journal article" date="2011" name="Stand. Genomic Sci.">
        <title>Complete genome sequence of the thermophilic sulfur-reducer Hippea maritima type strain (MH(2)).</title>
        <authorList>
            <person name="Huntemann M."/>
            <person name="Lu M."/>
            <person name="Nolan M."/>
            <person name="Lapidus A."/>
            <person name="Lucas S."/>
            <person name="Hammon N."/>
            <person name="Deshpande S."/>
            <person name="Cheng J.F."/>
            <person name="Tapia R."/>
            <person name="Han C."/>
            <person name="Goodwin L."/>
            <person name="Pitluck S."/>
            <person name="Liolios K."/>
            <person name="Pagani I."/>
            <person name="Ivanova N."/>
            <person name="Ovchinikova G."/>
            <person name="Pati A."/>
            <person name="Chen A."/>
            <person name="Palaniappan K."/>
            <person name="Land M."/>
            <person name="Hauser L."/>
            <person name="Jeffries C.D."/>
            <person name="Detter J.C."/>
            <person name="Brambilla E.M."/>
            <person name="Rohde M."/>
            <person name="Spring S."/>
            <person name="Goker M."/>
            <person name="Woyke T."/>
            <person name="Bristow J."/>
            <person name="Eisen J.A."/>
            <person name="Markowitz V."/>
            <person name="Hugenholtz P."/>
            <person name="Kyrpides N.C."/>
            <person name="Klenk H.P."/>
            <person name="Mavromatis K."/>
        </authorList>
    </citation>
    <scope>NUCLEOTIDE SEQUENCE [LARGE SCALE GENOMIC DNA]</scope>
    <source>
        <strain evidence="3">ATCC 700847 / DSM 10411 / MH2</strain>
    </source>
</reference>
<evidence type="ECO:0000313" key="2">
    <source>
        <dbReference type="EMBL" id="AEA33463.1"/>
    </source>
</evidence>
<dbReference type="OrthoDB" id="5419039at2"/>
<dbReference type="Gene3D" id="3.30.450.20">
    <property type="entry name" value="PAS domain"/>
    <property type="match status" value="1"/>
</dbReference>
<dbReference type="InterPro" id="IPR000014">
    <property type="entry name" value="PAS"/>
</dbReference>
<dbReference type="CDD" id="cd00130">
    <property type="entry name" value="PAS"/>
    <property type="match status" value="1"/>
</dbReference>
<dbReference type="Pfam" id="PF13426">
    <property type="entry name" value="PAS_9"/>
    <property type="match status" value="1"/>
</dbReference>
<proteinExistence type="predicted"/>
<organism evidence="2 3">
    <name type="scientific">Hippea maritima (strain ATCC 700847 / DSM 10411 / MH2)</name>
    <dbReference type="NCBI Taxonomy" id="760142"/>
    <lineage>
        <taxon>Bacteria</taxon>
        <taxon>Pseudomonadati</taxon>
        <taxon>Campylobacterota</taxon>
        <taxon>Desulfurellia</taxon>
        <taxon>Desulfurellales</taxon>
        <taxon>Hippeaceae</taxon>
        <taxon>Hippea</taxon>
    </lineage>
</organism>
<evidence type="ECO:0000259" key="1">
    <source>
        <dbReference type="PROSITE" id="PS50112"/>
    </source>
</evidence>
<dbReference type="EMBL" id="CP002606">
    <property type="protein sequence ID" value="AEA33463.1"/>
    <property type="molecule type" value="Genomic_DNA"/>
</dbReference>
<dbReference type="RefSeq" id="WP_013681504.1">
    <property type="nucleotide sequence ID" value="NC_015318.1"/>
</dbReference>
<dbReference type="Proteomes" id="UP000008139">
    <property type="component" value="Chromosome"/>
</dbReference>
<dbReference type="STRING" id="760142.Hipma_0491"/>
<dbReference type="PROSITE" id="PS50112">
    <property type="entry name" value="PAS"/>
    <property type="match status" value="1"/>
</dbReference>
<feature type="domain" description="PAS" evidence="1">
    <location>
        <begin position="2"/>
        <end position="48"/>
    </location>
</feature>
<dbReference type="SUPFAM" id="SSF55785">
    <property type="entry name" value="PYP-like sensor domain (PAS domain)"/>
    <property type="match status" value="1"/>
</dbReference>
<dbReference type="SMART" id="SM00091">
    <property type="entry name" value="PAS"/>
    <property type="match status" value="1"/>
</dbReference>
<sequence length="128" mass="14571">MQNSEIVNAIKDSTIIGIYVYEEKGKIIFVNETFKKLTGYTEEELIGKVAADLIEGPEKKLALYNIAERLKGKRFSSKYSEIHFKTKEGFLKPAIVFAHTITHLGKPFGLVMVIDKTQEKAYEKLFLP</sequence>